<evidence type="ECO:0000256" key="2">
    <source>
        <dbReference type="ARBA" id="ARBA00010792"/>
    </source>
</evidence>
<evidence type="ECO:0000256" key="5">
    <source>
        <dbReference type="ARBA" id="ARBA00022989"/>
    </source>
</evidence>
<dbReference type="EMBL" id="RCUX01000015">
    <property type="protein sequence ID" value="RLP73196.1"/>
    <property type="molecule type" value="Genomic_DNA"/>
</dbReference>
<dbReference type="RefSeq" id="WP_121649694.1">
    <property type="nucleotide sequence ID" value="NZ_RCUX01000015.1"/>
</dbReference>
<comment type="subcellular location">
    <subcellularLocation>
        <location evidence="1">Cell membrane</location>
        <topology evidence="1">Multi-pass membrane protein</topology>
    </subcellularLocation>
</comment>
<keyword evidence="5 8" id="KW-1133">Transmembrane helix</keyword>
<feature type="transmembrane region" description="Helical" evidence="8">
    <location>
        <begin position="139"/>
        <end position="164"/>
    </location>
</feature>
<evidence type="ECO:0000256" key="4">
    <source>
        <dbReference type="ARBA" id="ARBA00022692"/>
    </source>
</evidence>
<feature type="transmembrane region" description="Helical" evidence="8">
    <location>
        <begin position="170"/>
        <end position="191"/>
    </location>
</feature>
<comment type="similarity">
    <text evidence="2">Belongs to the DedA family.</text>
</comment>
<feature type="compositionally biased region" description="Polar residues" evidence="7">
    <location>
        <begin position="247"/>
        <end position="262"/>
    </location>
</feature>
<dbReference type="InterPro" id="IPR032816">
    <property type="entry name" value="VTT_dom"/>
</dbReference>
<evidence type="ECO:0000256" key="6">
    <source>
        <dbReference type="ARBA" id="ARBA00023136"/>
    </source>
</evidence>
<organism evidence="10 11">
    <name type="scientific">Mycetocola tolaasinivorans</name>
    <dbReference type="NCBI Taxonomy" id="76635"/>
    <lineage>
        <taxon>Bacteria</taxon>
        <taxon>Bacillati</taxon>
        <taxon>Actinomycetota</taxon>
        <taxon>Actinomycetes</taxon>
        <taxon>Micrococcales</taxon>
        <taxon>Microbacteriaceae</taxon>
        <taxon>Mycetocola</taxon>
    </lineage>
</organism>
<feature type="transmembrane region" description="Helical" evidence="8">
    <location>
        <begin position="7"/>
        <end position="27"/>
    </location>
</feature>
<proteinExistence type="inferred from homology"/>
<dbReference type="Pfam" id="PF09335">
    <property type="entry name" value="VTT_dom"/>
    <property type="match status" value="1"/>
</dbReference>
<evidence type="ECO:0000256" key="1">
    <source>
        <dbReference type="ARBA" id="ARBA00004651"/>
    </source>
</evidence>
<keyword evidence="11" id="KW-1185">Reference proteome</keyword>
<evidence type="ECO:0000256" key="7">
    <source>
        <dbReference type="SAM" id="MobiDB-lite"/>
    </source>
</evidence>
<dbReference type="AlphaFoldDB" id="A0A3L6ZYT2"/>
<feature type="domain" description="VTT" evidence="9">
    <location>
        <begin position="34"/>
        <end position="159"/>
    </location>
</feature>
<evidence type="ECO:0000313" key="10">
    <source>
        <dbReference type="EMBL" id="RLP73196.1"/>
    </source>
</evidence>
<feature type="transmembrane region" description="Helical" evidence="8">
    <location>
        <begin position="39"/>
        <end position="68"/>
    </location>
</feature>
<accession>A0A3L6ZYT2</accession>
<dbReference type="InterPro" id="IPR051311">
    <property type="entry name" value="DedA_domain"/>
</dbReference>
<dbReference type="Proteomes" id="UP000272503">
    <property type="component" value="Unassembled WGS sequence"/>
</dbReference>
<keyword evidence="6 8" id="KW-0472">Membrane</keyword>
<evidence type="ECO:0000259" key="9">
    <source>
        <dbReference type="Pfam" id="PF09335"/>
    </source>
</evidence>
<evidence type="ECO:0000256" key="8">
    <source>
        <dbReference type="SAM" id="Phobius"/>
    </source>
</evidence>
<gene>
    <name evidence="10" type="ORF">D9V32_14815</name>
</gene>
<dbReference type="OrthoDB" id="162303at2"/>
<dbReference type="GO" id="GO:0005886">
    <property type="term" value="C:plasma membrane"/>
    <property type="evidence" value="ECO:0007669"/>
    <property type="project" value="UniProtKB-SubCell"/>
</dbReference>
<keyword evidence="3" id="KW-1003">Cell membrane</keyword>
<dbReference type="PANTHER" id="PTHR42709:SF6">
    <property type="entry name" value="UNDECAPRENYL PHOSPHATE TRANSPORTER A"/>
    <property type="match status" value="1"/>
</dbReference>
<sequence>MEFLTDAILTMATSPWIYLIVLTMVLIDGFFPPVPGEAVLVGATAIAISAGSPNVWLLLVAGAIGAAIGDNIAFRIGRAVGVERYAWMRKPRVVSALDFARRGLEKRGTLLVLGGRYIPVGRIAINMTAGATGFPPRRFALLSLAAGFLWSIHAILIGALAGHLTQGNPLIGAVLGIVFAILLGVIIDTVGRIRRAVIARRARRAGVAVPARAATAAAIRDREIDALSTLATEAASGVGTDGAAPTPTHNTVQNDSDNSARTSPDVARPGPRTPRISRRDTGDFSAIRGTV</sequence>
<name>A0A3L6ZYT2_9MICO</name>
<comment type="caution">
    <text evidence="10">The sequence shown here is derived from an EMBL/GenBank/DDBJ whole genome shotgun (WGS) entry which is preliminary data.</text>
</comment>
<evidence type="ECO:0000313" key="11">
    <source>
        <dbReference type="Proteomes" id="UP000272503"/>
    </source>
</evidence>
<keyword evidence="4 8" id="KW-0812">Transmembrane</keyword>
<protein>
    <submittedName>
        <fullName evidence="10">DedA family protein</fullName>
    </submittedName>
</protein>
<feature type="region of interest" description="Disordered" evidence="7">
    <location>
        <begin position="237"/>
        <end position="291"/>
    </location>
</feature>
<reference evidence="10 11" key="1">
    <citation type="submission" date="2018-10" db="EMBL/GenBank/DDBJ databases">
        <authorList>
            <person name="Li J."/>
        </authorList>
    </citation>
    <scope>NUCLEOTIDE SEQUENCE [LARGE SCALE GENOMIC DNA]</scope>
    <source>
        <strain evidence="10 11">IF 016277</strain>
    </source>
</reference>
<dbReference type="PANTHER" id="PTHR42709">
    <property type="entry name" value="ALKALINE PHOSPHATASE LIKE PROTEIN"/>
    <property type="match status" value="1"/>
</dbReference>
<evidence type="ECO:0000256" key="3">
    <source>
        <dbReference type="ARBA" id="ARBA00022475"/>
    </source>
</evidence>